<evidence type="ECO:0000313" key="3">
    <source>
        <dbReference type="EMBL" id="CAK9089273.1"/>
    </source>
</evidence>
<keyword evidence="2" id="KW-0812">Transmembrane</keyword>
<organism evidence="3 4">
    <name type="scientific">Durusdinium trenchii</name>
    <dbReference type="NCBI Taxonomy" id="1381693"/>
    <lineage>
        <taxon>Eukaryota</taxon>
        <taxon>Sar</taxon>
        <taxon>Alveolata</taxon>
        <taxon>Dinophyceae</taxon>
        <taxon>Suessiales</taxon>
        <taxon>Symbiodiniaceae</taxon>
        <taxon>Durusdinium</taxon>
    </lineage>
</organism>
<comment type="caution">
    <text evidence="3">The sequence shown here is derived from an EMBL/GenBank/DDBJ whole genome shotgun (WGS) entry which is preliminary data.</text>
</comment>
<feature type="transmembrane region" description="Helical" evidence="2">
    <location>
        <begin position="80"/>
        <end position="98"/>
    </location>
</feature>
<feature type="region of interest" description="Disordered" evidence="1">
    <location>
        <begin position="572"/>
        <end position="597"/>
    </location>
</feature>
<feature type="compositionally biased region" description="Polar residues" evidence="1">
    <location>
        <begin position="578"/>
        <end position="590"/>
    </location>
</feature>
<dbReference type="Proteomes" id="UP001642484">
    <property type="component" value="Unassembled WGS sequence"/>
</dbReference>
<gene>
    <name evidence="3" type="ORF">CCMP2556_LOCUS42987</name>
</gene>
<name>A0ABP0QNS0_9DINO</name>
<evidence type="ECO:0000256" key="2">
    <source>
        <dbReference type="SAM" id="Phobius"/>
    </source>
</evidence>
<feature type="region of interest" description="Disordered" evidence="1">
    <location>
        <begin position="19"/>
        <end position="43"/>
    </location>
</feature>
<feature type="transmembrane region" description="Helical" evidence="2">
    <location>
        <begin position="385"/>
        <end position="403"/>
    </location>
</feature>
<accession>A0ABP0QNS0</accession>
<proteinExistence type="predicted"/>
<feature type="transmembrane region" description="Helical" evidence="2">
    <location>
        <begin position="409"/>
        <end position="429"/>
    </location>
</feature>
<keyword evidence="4" id="KW-1185">Reference proteome</keyword>
<protein>
    <submittedName>
        <fullName evidence="3">Uncharacterized protein</fullName>
    </submittedName>
</protein>
<reference evidence="3 4" key="1">
    <citation type="submission" date="2024-02" db="EMBL/GenBank/DDBJ databases">
        <authorList>
            <person name="Chen Y."/>
            <person name="Shah S."/>
            <person name="Dougan E. K."/>
            <person name="Thang M."/>
            <person name="Chan C."/>
        </authorList>
    </citation>
    <scope>NUCLEOTIDE SEQUENCE [LARGE SCALE GENOMIC DNA]</scope>
</reference>
<feature type="transmembrane region" description="Helical" evidence="2">
    <location>
        <begin position="110"/>
        <end position="130"/>
    </location>
</feature>
<sequence>MSESARLAETSHIGNYGAASAEGEVTSQQDASQTAPAAPHETQRQGMFPVEPFWWLGELLPGQYPYLPSYVRKVHSFPHLVLLTGMLANCGLFVQLVFSWKYWEEEEHGPWDYVVVIASCLFAVISLQLLHAELVQYSIDLHESSVEAQKSKDQMMSTFNGMVCDLDTMLAKSADTQAALAERSLDSHRRDLHNFLLKGISTKVRRMQEFPTMDFIAFLALYLKIFEECSAYPLDEPFIIATKDEVLEGCASIGEVVELVGKRAKGMEVKFLRKQVDGAKKRSSTLRQKWRKVVHVPRKVLLLTGLSQFVKTKQGEVEGKNDTSPDEEMSLPKGCSGDAKQEIKWLRFDLNGGFVIHVEEDDPFPIQIKGGFFTCTVLSPEHARLLFSFFIGVPLLLMNIMLVRPPYTVVIGNMLVTLICITFVLHDFLDIDAIQRLEVQIKEMQAAVQAVEERRQYMLDFFSRVHRLSDFWLFRTLPRLELMKLCGDALEDAEDAKMVRNPTAPLLVDIVSKVSNLEEALLPTELWQSEGLTDAEKKKTSDCLSKIASQHDANHALQEMPSITEELIELRNSKNFEPESQTQQPAQSADYTVRRLS</sequence>
<keyword evidence="2" id="KW-0472">Membrane</keyword>
<dbReference type="EMBL" id="CAXAMN010024696">
    <property type="protein sequence ID" value="CAK9089273.1"/>
    <property type="molecule type" value="Genomic_DNA"/>
</dbReference>
<feature type="compositionally biased region" description="Polar residues" evidence="1">
    <location>
        <begin position="25"/>
        <end position="35"/>
    </location>
</feature>
<keyword evidence="2" id="KW-1133">Transmembrane helix</keyword>
<evidence type="ECO:0000256" key="1">
    <source>
        <dbReference type="SAM" id="MobiDB-lite"/>
    </source>
</evidence>
<evidence type="ECO:0000313" key="4">
    <source>
        <dbReference type="Proteomes" id="UP001642484"/>
    </source>
</evidence>